<reference evidence="2" key="1">
    <citation type="journal article" date="2019" name="Int. J. Syst. Evol. Microbiol.">
        <title>The Global Catalogue of Microorganisms (GCM) 10K type strain sequencing project: providing services to taxonomists for standard genome sequencing and annotation.</title>
        <authorList>
            <consortium name="The Broad Institute Genomics Platform"/>
            <consortium name="The Broad Institute Genome Sequencing Center for Infectious Disease"/>
            <person name="Wu L."/>
            <person name="Ma J."/>
        </authorList>
    </citation>
    <scope>NUCLEOTIDE SEQUENCE [LARGE SCALE GENOMIC DNA]</scope>
    <source>
        <strain evidence="2">TISTR 1571</strain>
    </source>
</reference>
<accession>A0ABW5Q8U7</accession>
<name>A0ABW5Q8U7_9BACI</name>
<sequence>MSDNKQIRLTSSEISQLWTQYMNDTASVCMLTYFLNKAEDQEIKTVIESALNISLTHIDVIKSIFKEEKFKVPHGFTVEEDVDLEAPRLYADSYVLHYIHQMAKIGLTSYAVSLSYSVRSDITEFYQQCLDESQNLYEQSKDLLLNKGIFIRSPYIDDMESIEYVQKQGFLWDVFGEKRSLTALEITNLYANIQRNALGTATLIGFSQVAQTKEVTDYFVRGLEIAKKHIKLFSEKLKDDDLPTPMSWDSEVTHSTTYTFSERLMMFYTTALISLSVGYYGMSVSTSPRVDIGIMYNRLAVEIQLYSEDGANIMIKNGWLEQPPMASNRKNLADKNKEK</sequence>
<evidence type="ECO:0000313" key="1">
    <source>
        <dbReference type="EMBL" id="MFD2638115.1"/>
    </source>
</evidence>
<dbReference type="RefSeq" id="WP_377327700.1">
    <property type="nucleotide sequence ID" value="NZ_JBHUMZ010000013.1"/>
</dbReference>
<dbReference type="Pfam" id="PF11553">
    <property type="entry name" value="DUF3231"/>
    <property type="match status" value="2"/>
</dbReference>
<dbReference type="InterPro" id="IPR012347">
    <property type="entry name" value="Ferritin-like"/>
</dbReference>
<gene>
    <name evidence="1" type="ORF">ACFSW4_04440</name>
</gene>
<dbReference type="InterPro" id="IPR021617">
    <property type="entry name" value="DUF3231"/>
</dbReference>
<keyword evidence="2" id="KW-1185">Reference proteome</keyword>
<dbReference type="Gene3D" id="1.20.1260.10">
    <property type="match status" value="2"/>
</dbReference>
<dbReference type="EMBL" id="JBHUMZ010000013">
    <property type="protein sequence ID" value="MFD2638115.1"/>
    <property type="molecule type" value="Genomic_DNA"/>
</dbReference>
<comment type="caution">
    <text evidence="1">The sequence shown here is derived from an EMBL/GenBank/DDBJ whole genome shotgun (WGS) entry which is preliminary data.</text>
</comment>
<organism evidence="1 2">
    <name type="scientific">Piscibacillus salipiscarius</name>
    <dbReference type="NCBI Taxonomy" id="299480"/>
    <lineage>
        <taxon>Bacteria</taxon>
        <taxon>Bacillati</taxon>
        <taxon>Bacillota</taxon>
        <taxon>Bacilli</taxon>
        <taxon>Bacillales</taxon>
        <taxon>Bacillaceae</taxon>
        <taxon>Piscibacillus</taxon>
    </lineage>
</organism>
<proteinExistence type="predicted"/>
<dbReference type="Proteomes" id="UP001597452">
    <property type="component" value="Unassembled WGS sequence"/>
</dbReference>
<evidence type="ECO:0000313" key="2">
    <source>
        <dbReference type="Proteomes" id="UP001597452"/>
    </source>
</evidence>
<protein>
    <submittedName>
        <fullName evidence="1">DUF3231 family protein</fullName>
    </submittedName>
</protein>